<dbReference type="AlphaFoldDB" id="A0A0M3IID7"/>
<protein>
    <submittedName>
        <fullName evidence="2">Uncharacterized protein</fullName>
    </submittedName>
</protein>
<proteinExistence type="predicted"/>
<evidence type="ECO:0000313" key="2">
    <source>
        <dbReference type="WBParaSite" id="ALUE_0001830101-mRNA-1"/>
    </source>
</evidence>
<dbReference type="WBParaSite" id="ALUE_0001830101-mRNA-1">
    <property type="protein sequence ID" value="ALUE_0001830101-mRNA-1"/>
    <property type="gene ID" value="ALUE_0001830101"/>
</dbReference>
<accession>A0A0M3IID7</accession>
<name>A0A0M3IID7_ASCLU</name>
<dbReference type="Proteomes" id="UP000036681">
    <property type="component" value="Unplaced"/>
</dbReference>
<organism evidence="1 2">
    <name type="scientific">Ascaris lumbricoides</name>
    <name type="common">Giant roundworm</name>
    <dbReference type="NCBI Taxonomy" id="6252"/>
    <lineage>
        <taxon>Eukaryota</taxon>
        <taxon>Metazoa</taxon>
        <taxon>Ecdysozoa</taxon>
        <taxon>Nematoda</taxon>
        <taxon>Chromadorea</taxon>
        <taxon>Rhabditida</taxon>
        <taxon>Spirurina</taxon>
        <taxon>Ascaridomorpha</taxon>
        <taxon>Ascaridoidea</taxon>
        <taxon>Ascarididae</taxon>
        <taxon>Ascaris</taxon>
    </lineage>
</organism>
<sequence length="43" mass="5055">MSTSTIQQEHCNEMFLSFTQKISAILKVEMNFIVQYNRTIILC</sequence>
<keyword evidence="1" id="KW-1185">Reference proteome</keyword>
<evidence type="ECO:0000313" key="1">
    <source>
        <dbReference type="Proteomes" id="UP000036681"/>
    </source>
</evidence>
<reference evidence="2" key="1">
    <citation type="submission" date="2017-02" db="UniProtKB">
        <authorList>
            <consortium name="WormBaseParasite"/>
        </authorList>
    </citation>
    <scope>IDENTIFICATION</scope>
</reference>